<accession>U6M1Q3</accession>
<dbReference type="InterPro" id="IPR036754">
    <property type="entry name" value="YbaK/aa-tRNA-synt-asso_dom_sf"/>
</dbReference>
<evidence type="ECO:0000313" key="3">
    <source>
        <dbReference type="Proteomes" id="UP000030750"/>
    </source>
</evidence>
<gene>
    <name evidence="2" type="ORF">EBH_0060740</name>
</gene>
<dbReference type="GO" id="GO:0004812">
    <property type="term" value="F:aminoacyl-tRNA ligase activity"/>
    <property type="evidence" value="ECO:0007669"/>
    <property type="project" value="UniProtKB-KW"/>
</dbReference>
<dbReference type="Proteomes" id="UP000030750">
    <property type="component" value="Unassembled WGS sequence"/>
</dbReference>
<dbReference type="SUPFAM" id="SSF55826">
    <property type="entry name" value="YbaK/ProRS associated domain"/>
    <property type="match status" value="1"/>
</dbReference>
<evidence type="ECO:0000313" key="2">
    <source>
        <dbReference type="EMBL" id="CDJ53965.1"/>
    </source>
</evidence>
<dbReference type="PANTHER" id="PTHR30411:SF4">
    <property type="entry name" value="YBAK_AMINOACYL-TRNA SYNTHETASE-ASSOCIATED DOMAIN-CONTAINING PROTEIN"/>
    <property type="match status" value="1"/>
</dbReference>
<evidence type="ECO:0000256" key="1">
    <source>
        <dbReference type="SAM" id="MobiDB-lite"/>
    </source>
</evidence>
<feature type="compositionally biased region" description="Low complexity" evidence="1">
    <location>
        <begin position="127"/>
        <end position="150"/>
    </location>
</feature>
<sequence>MTTTESPPNPYTPQGPPQGPQGAPQGTEGGPQGPPESATVQQPVNGGAADAAAAAAAAAADCASSTSWGEYDLSDSVEQEQRMLEYFAADAAALAADPAAAAAAAAAAAETIAAVRRESCSGDADTPETAETAEASETAETAAAAAAETAAAAAETPAPTAAAAAAAAAAAGHKCIFRLFRINPKAYYSVSDLSERLEMLGAASVNQLCKTIVVENTKQTGPEDRLNSRYYLVVLQYQDKLNGERVKDLIKAENAKVGRRLGNKKLNFNFCNSFESLTGFKRNGVTALNPKSKTPVIISIKLFFMQQQIVFLGGGAPDLKLELPLLDLVRLTNPIIGVVS</sequence>
<reference evidence="2" key="1">
    <citation type="submission" date="2013-10" db="EMBL/GenBank/DDBJ databases">
        <title>Genomic analysis of the causative agents of coccidiosis in chickens.</title>
        <authorList>
            <person name="Reid A.J."/>
            <person name="Blake D."/>
            <person name="Billington K."/>
            <person name="Browne H."/>
            <person name="Dunn M."/>
            <person name="Hung S."/>
            <person name="Kawahara F."/>
            <person name="Miranda-Saavedra D."/>
            <person name="Mourier T."/>
            <person name="Nagra H."/>
            <person name="Otto T.D."/>
            <person name="Rawlings N."/>
            <person name="Sanchez A."/>
            <person name="Sanders M."/>
            <person name="Subramaniam C."/>
            <person name="Tay Y."/>
            <person name="Dear P."/>
            <person name="Doerig C."/>
            <person name="Gruber A."/>
            <person name="Parkinson J."/>
            <person name="Shirley M."/>
            <person name="Wan K.L."/>
            <person name="Berriman M."/>
            <person name="Tomley F."/>
            <person name="Pain A."/>
        </authorList>
    </citation>
    <scope>NUCLEOTIDE SEQUENCE [LARGE SCALE GENOMIC DNA]</scope>
    <source>
        <strain evidence="2">Houghton</strain>
    </source>
</reference>
<dbReference type="OrthoDB" id="1058301at2759"/>
<organism evidence="2 3">
    <name type="scientific">Eimeria brunetti</name>
    <dbReference type="NCBI Taxonomy" id="51314"/>
    <lineage>
        <taxon>Eukaryota</taxon>
        <taxon>Sar</taxon>
        <taxon>Alveolata</taxon>
        <taxon>Apicomplexa</taxon>
        <taxon>Conoidasida</taxon>
        <taxon>Coccidia</taxon>
        <taxon>Eucoccidiorida</taxon>
        <taxon>Eimeriorina</taxon>
        <taxon>Eimeriidae</taxon>
        <taxon>Eimeria</taxon>
    </lineage>
</organism>
<feature type="region of interest" description="Disordered" evidence="1">
    <location>
        <begin position="119"/>
        <end position="150"/>
    </location>
</feature>
<protein>
    <submittedName>
        <fullName evidence="2">YbaK / prolyl-tRNA synthetases associated domain containing protein, putative</fullName>
    </submittedName>
</protein>
<dbReference type="AlphaFoldDB" id="U6M1Q3"/>
<name>U6M1Q3_9EIME</name>
<keyword evidence="3" id="KW-1185">Reference proteome</keyword>
<reference evidence="2" key="2">
    <citation type="submission" date="2013-10" db="EMBL/GenBank/DDBJ databases">
        <authorList>
            <person name="Aslett M."/>
        </authorList>
    </citation>
    <scope>NUCLEOTIDE SEQUENCE [LARGE SCALE GENOMIC DNA]</scope>
    <source>
        <strain evidence="2">Houghton</strain>
    </source>
</reference>
<keyword evidence="2" id="KW-0436">Ligase</keyword>
<feature type="region of interest" description="Disordered" evidence="1">
    <location>
        <begin position="1"/>
        <end position="50"/>
    </location>
</feature>
<dbReference type="PANTHER" id="PTHR30411">
    <property type="entry name" value="CYTOPLASMIC PROTEIN"/>
    <property type="match status" value="1"/>
</dbReference>
<dbReference type="EMBL" id="HG713456">
    <property type="protein sequence ID" value="CDJ53965.1"/>
    <property type="molecule type" value="Genomic_DNA"/>
</dbReference>
<dbReference type="GO" id="GO:0002161">
    <property type="term" value="F:aminoacyl-tRNA deacylase activity"/>
    <property type="evidence" value="ECO:0007669"/>
    <property type="project" value="InterPro"/>
</dbReference>
<dbReference type="VEuPathDB" id="ToxoDB:EBH_0060740"/>
<keyword evidence="2" id="KW-0030">Aminoacyl-tRNA synthetase</keyword>
<feature type="compositionally biased region" description="Pro residues" evidence="1">
    <location>
        <begin position="7"/>
        <end position="19"/>
    </location>
</feature>
<proteinExistence type="predicted"/>
<dbReference type="Gene3D" id="3.90.960.10">
    <property type="entry name" value="YbaK/aminoacyl-tRNA synthetase-associated domain"/>
    <property type="match status" value="1"/>
</dbReference>